<evidence type="ECO:0000256" key="2">
    <source>
        <dbReference type="ARBA" id="ARBA00022692"/>
    </source>
</evidence>
<keyword evidence="4 5" id="KW-0472">Membrane</keyword>
<feature type="transmembrane region" description="Helical" evidence="5">
    <location>
        <begin position="156"/>
        <end position="175"/>
    </location>
</feature>
<evidence type="ECO:0000256" key="5">
    <source>
        <dbReference type="SAM" id="Phobius"/>
    </source>
</evidence>
<feature type="transmembrane region" description="Helical" evidence="5">
    <location>
        <begin position="98"/>
        <end position="119"/>
    </location>
</feature>
<comment type="subcellular location">
    <subcellularLocation>
        <location evidence="1">Membrane</location>
        <topology evidence="1">Multi-pass membrane protein</topology>
    </subcellularLocation>
</comment>
<feature type="transmembrane region" description="Helical" evidence="5">
    <location>
        <begin position="187"/>
        <end position="205"/>
    </location>
</feature>
<dbReference type="PANTHER" id="PTHR32322:SF9">
    <property type="entry name" value="AMINO-ACID METABOLITE EFFLUX PUMP-RELATED"/>
    <property type="match status" value="1"/>
</dbReference>
<gene>
    <name evidence="7" type="ORF">GALL_428110</name>
</gene>
<dbReference type="AlphaFoldDB" id="A0A1J5QDD4"/>
<dbReference type="InterPro" id="IPR037185">
    <property type="entry name" value="EmrE-like"/>
</dbReference>
<protein>
    <submittedName>
        <fullName evidence="7">Putative DMT superfamily transporter inner membrane protein</fullName>
    </submittedName>
</protein>
<sequence length="308" mass="32629">MTQQQTISPRAWAELFVLAAIWGGSFLSIRIALAQVGVFTTVAFRITGALIVLWSYVIARRLPLPKDWRIWVAFLVLGTLNNAIPFSLISWGELRIPTGLASILNAATAVLGVLVASIAFRDERLTTRKALGVACGFLGVVTAIGIEVLWQFDLTSLSQLAVLGAATSYAFAGAFARATMKGQRPQVVAAGALLGAALIMVPIALVQDGLPTFHYNAHTWEALGYLAFVATAGAYLLFYRVVAMAGAGNASLVTLIIAPVAIVLGAVVLGEALHSRAYIGFALLALGLLIIDGRLIRRIFGRGAQEIA</sequence>
<dbReference type="GO" id="GO:0016020">
    <property type="term" value="C:membrane"/>
    <property type="evidence" value="ECO:0007669"/>
    <property type="project" value="UniProtKB-SubCell"/>
</dbReference>
<reference evidence="7" key="1">
    <citation type="submission" date="2016-10" db="EMBL/GenBank/DDBJ databases">
        <title>Sequence of Gallionella enrichment culture.</title>
        <authorList>
            <person name="Poehlein A."/>
            <person name="Muehling M."/>
            <person name="Daniel R."/>
        </authorList>
    </citation>
    <scope>NUCLEOTIDE SEQUENCE</scope>
</reference>
<keyword evidence="2 5" id="KW-0812">Transmembrane</keyword>
<evidence type="ECO:0000256" key="3">
    <source>
        <dbReference type="ARBA" id="ARBA00022989"/>
    </source>
</evidence>
<organism evidence="7">
    <name type="scientific">mine drainage metagenome</name>
    <dbReference type="NCBI Taxonomy" id="410659"/>
    <lineage>
        <taxon>unclassified sequences</taxon>
        <taxon>metagenomes</taxon>
        <taxon>ecological metagenomes</taxon>
    </lineage>
</organism>
<dbReference type="SUPFAM" id="SSF103481">
    <property type="entry name" value="Multidrug resistance efflux transporter EmrE"/>
    <property type="match status" value="2"/>
</dbReference>
<dbReference type="EMBL" id="MLJW01002140">
    <property type="protein sequence ID" value="OIQ75523.1"/>
    <property type="molecule type" value="Genomic_DNA"/>
</dbReference>
<name>A0A1J5QDD4_9ZZZZ</name>
<accession>A0A1J5QDD4</accession>
<evidence type="ECO:0000313" key="7">
    <source>
        <dbReference type="EMBL" id="OIQ75523.1"/>
    </source>
</evidence>
<feature type="domain" description="EamA" evidence="6">
    <location>
        <begin position="160"/>
        <end position="291"/>
    </location>
</feature>
<evidence type="ECO:0000256" key="4">
    <source>
        <dbReference type="ARBA" id="ARBA00023136"/>
    </source>
</evidence>
<evidence type="ECO:0000259" key="6">
    <source>
        <dbReference type="Pfam" id="PF00892"/>
    </source>
</evidence>
<proteinExistence type="predicted"/>
<keyword evidence="3 5" id="KW-1133">Transmembrane helix</keyword>
<comment type="caution">
    <text evidence="7">The sequence shown here is derived from an EMBL/GenBank/DDBJ whole genome shotgun (WGS) entry which is preliminary data.</text>
</comment>
<feature type="transmembrane region" description="Helical" evidence="5">
    <location>
        <begin position="250"/>
        <end position="270"/>
    </location>
</feature>
<feature type="domain" description="EamA" evidence="6">
    <location>
        <begin position="16"/>
        <end position="142"/>
    </location>
</feature>
<feature type="transmembrane region" description="Helical" evidence="5">
    <location>
        <begin position="217"/>
        <end position="238"/>
    </location>
</feature>
<feature type="transmembrane region" description="Helical" evidence="5">
    <location>
        <begin position="131"/>
        <end position="150"/>
    </location>
</feature>
<evidence type="ECO:0000256" key="1">
    <source>
        <dbReference type="ARBA" id="ARBA00004141"/>
    </source>
</evidence>
<dbReference type="Pfam" id="PF00892">
    <property type="entry name" value="EamA"/>
    <property type="match status" value="2"/>
</dbReference>
<dbReference type="PANTHER" id="PTHR32322">
    <property type="entry name" value="INNER MEMBRANE TRANSPORTER"/>
    <property type="match status" value="1"/>
</dbReference>
<dbReference type="InterPro" id="IPR050638">
    <property type="entry name" value="AA-Vitamin_Transporters"/>
</dbReference>
<feature type="transmembrane region" description="Helical" evidence="5">
    <location>
        <begin position="38"/>
        <end position="58"/>
    </location>
</feature>
<dbReference type="InterPro" id="IPR000620">
    <property type="entry name" value="EamA_dom"/>
</dbReference>
<feature type="transmembrane region" description="Helical" evidence="5">
    <location>
        <begin position="12"/>
        <end position="32"/>
    </location>
</feature>
<feature type="transmembrane region" description="Helical" evidence="5">
    <location>
        <begin position="276"/>
        <end position="296"/>
    </location>
</feature>
<feature type="transmembrane region" description="Helical" evidence="5">
    <location>
        <begin position="70"/>
        <end position="92"/>
    </location>
</feature>